<evidence type="ECO:0000256" key="1">
    <source>
        <dbReference type="ARBA" id="ARBA00004236"/>
    </source>
</evidence>
<evidence type="ECO:0000313" key="7">
    <source>
        <dbReference type="EMBL" id="OSC33038.1"/>
    </source>
</evidence>
<comment type="similarity">
    <text evidence="2">Belongs to the MmpS family.</text>
</comment>
<dbReference type="InterPro" id="IPR008693">
    <property type="entry name" value="MmpS"/>
</dbReference>
<dbReference type="Proteomes" id="UP000193577">
    <property type="component" value="Unassembled WGS sequence"/>
</dbReference>
<dbReference type="Gene3D" id="2.60.40.2880">
    <property type="entry name" value="MmpS1-5, C-terminal soluble domain"/>
    <property type="match status" value="1"/>
</dbReference>
<keyword evidence="6" id="KW-0472">Membrane</keyword>
<comment type="caution">
    <text evidence="7">The sequence shown here is derived from an EMBL/GenBank/DDBJ whole genome shotgun (WGS) entry which is preliminary data.</text>
</comment>
<accession>A0AA91PDD6</accession>
<dbReference type="Pfam" id="PF05423">
    <property type="entry name" value="Mycobact_memb"/>
    <property type="match status" value="1"/>
</dbReference>
<comment type="subcellular location">
    <subcellularLocation>
        <location evidence="1">Cell membrane</location>
    </subcellularLocation>
</comment>
<evidence type="ECO:0000256" key="2">
    <source>
        <dbReference type="ARBA" id="ARBA00007531"/>
    </source>
</evidence>
<dbReference type="AlphaFoldDB" id="A0AA91PDD6"/>
<keyword evidence="3" id="KW-1003">Cell membrane</keyword>
<protein>
    <recommendedName>
        <fullName evidence="9">Membrane protein, MmpS</fullName>
    </recommendedName>
</protein>
<dbReference type="InterPro" id="IPR038468">
    <property type="entry name" value="MmpS_C"/>
</dbReference>
<evidence type="ECO:0008006" key="9">
    <source>
        <dbReference type="Google" id="ProtNLM"/>
    </source>
</evidence>
<dbReference type="GO" id="GO:0005886">
    <property type="term" value="C:plasma membrane"/>
    <property type="evidence" value="ECO:0007669"/>
    <property type="project" value="UniProtKB-SubCell"/>
</dbReference>
<proteinExistence type="inferred from homology"/>
<dbReference type="EMBL" id="NCXO01000028">
    <property type="protein sequence ID" value="OSC33038.1"/>
    <property type="molecule type" value="Genomic_DNA"/>
</dbReference>
<evidence type="ECO:0000256" key="6">
    <source>
        <dbReference type="ARBA" id="ARBA00023136"/>
    </source>
</evidence>
<keyword evidence="4" id="KW-0812">Transmembrane</keyword>
<sequence>MTVLKRGWIPLLVAVAVMLGTLGVTHFRALFGSDPVFTQPTGTEAIVSVNVKEVRYEVYGPPGTVGKVSYLDERSENRSDRFSTLPWTHTLSTTLPVVVAQIVAQGDSSALGCRITVNGVVKDDRSATGRSAQTSCLVKAA</sequence>
<organism evidence="7 8">
    <name type="scientific">Mycolicibacillus koreensis</name>
    <dbReference type="NCBI Taxonomy" id="1069220"/>
    <lineage>
        <taxon>Bacteria</taxon>
        <taxon>Bacillati</taxon>
        <taxon>Actinomycetota</taxon>
        <taxon>Actinomycetes</taxon>
        <taxon>Mycobacteriales</taxon>
        <taxon>Mycobacteriaceae</taxon>
        <taxon>Mycolicibacillus</taxon>
    </lineage>
</organism>
<evidence type="ECO:0000256" key="4">
    <source>
        <dbReference type="ARBA" id="ARBA00022692"/>
    </source>
</evidence>
<reference evidence="7 8" key="1">
    <citation type="submission" date="2017-04" db="EMBL/GenBank/DDBJ databases">
        <title>The new phylogeny of genus Mycobacterium.</title>
        <authorList>
            <person name="Tortoli E."/>
            <person name="Trovato A."/>
            <person name="Cirillo D.M."/>
        </authorList>
    </citation>
    <scope>NUCLEOTIDE SEQUENCE [LARGE SCALE GENOMIC DNA]</scope>
    <source>
        <strain evidence="7 8">KCTC 19819</strain>
    </source>
</reference>
<keyword evidence="8" id="KW-1185">Reference proteome</keyword>
<keyword evidence="5" id="KW-1133">Transmembrane helix</keyword>
<name>A0AA91PDD6_9MYCO</name>
<gene>
    <name evidence="7" type="ORF">B8W67_12790</name>
</gene>
<evidence type="ECO:0000313" key="8">
    <source>
        <dbReference type="Proteomes" id="UP000193577"/>
    </source>
</evidence>
<dbReference type="RefSeq" id="WP_069393579.1">
    <property type="nucleotide sequence ID" value="NZ_AP022594.1"/>
</dbReference>
<evidence type="ECO:0000256" key="5">
    <source>
        <dbReference type="ARBA" id="ARBA00022989"/>
    </source>
</evidence>
<evidence type="ECO:0000256" key="3">
    <source>
        <dbReference type="ARBA" id="ARBA00022475"/>
    </source>
</evidence>